<feature type="region of interest" description="Disordered" evidence="3">
    <location>
        <begin position="170"/>
        <end position="191"/>
    </location>
</feature>
<feature type="region of interest" description="Disordered" evidence="3">
    <location>
        <begin position="381"/>
        <end position="408"/>
    </location>
</feature>
<name>A0A7R9BLW0_9CRUS</name>
<proteinExistence type="predicted"/>
<dbReference type="Gene3D" id="1.25.40.10">
    <property type="entry name" value="Tetratricopeptide repeat domain"/>
    <property type="match status" value="2"/>
</dbReference>
<sequence>MAPTKKRDKHRSSNKNVQSRVRTDEACVVAQKAVVDEVKAAVRGSPNASASEKYVRKSKSRGDPPSTAALLKKVNECLDAFQYELAKKFSQRSVESDPNNLEALEMHAVVLTECGDVDGAKVFYEKTIALKPDEGYSKYLGHAQLVDGIESLNSYSKAILLMEKALADIDDSSENSDEDDREEGENLSGTQLKTQLSSAHCSIAELFMTDLCDEPEAEGECKKHINQAIERDPKNPEGYQLMASFCLVKADVDLARDFMTKSLNLWLDEQKVTVSGAACAKSDPVLMCSLPRSTRFSSAKLCIELDMWKEAIQILDVLIEEGDEDADAWYLLGYVYYLRGEKFFKKARTYFQKVIELCKKNGESDSDLLENVTQLCEEIGVTAAGESDDEDDEDWESADEESSDSDLDEALREMDLENCES</sequence>
<dbReference type="InterPro" id="IPR011990">
    <property type="entry name" value="TPR-like_helical_dom_sf"/>
</dbReference>
<keyword evidence="2" id="KW-0802">TPR repeat</keyword>
<dbReference type="EMBL" id="OA882619">
    <property type="protein sequence ID" value="CAD7276249.1"/>
    <property type="molecule type" value="Genomic_DNA"/>
</dbReference>
<evidence type="ECO:0000256" key="3">
    <source>
        <dbReference type="SAM" id="MobiDB-lite"/>
    </source>
</evidence>
<dbReference type="SMART" id="SM00028">
    <property type="entry name" value="TPR"/>
    <property type="match status" value="3"/>
</dbReference>
<feature type="region of interest" description="Disordered" evidence="3">
    <location>
        <begin position="1"/>
        <end position="23"/>
    </location>
</feature>
<evidence type="ECO:0000256" key="2">
    <source>
        <dbReference type="ARBA" id="ARBA00022803"/>
    </source>
</evidence>
<evidence type="ECO:0000313" key="5">
    <source>
        <dbReference type="Proteomes" id="UP000678499"/>
    </source>
</evidence>
<dbReference type="CDD" id="cd24142">
    <property type="entry name" value="ACL4-like"/>
    <property type="match status" value="1"/>
</dbReference>
<organism evidence="4">
    <name type="scientific">Notodromas monacha</name>
    <dbReference type="NCBI Taxonomy" id="399045"/>
    <lineage>
        <taxon>Eukaryota</taxon>
        <taxon>Metazoa</taxon>
        <taxon>Ecdysozoa</taxon>
        <taxon>Arthropoda</taxon>
        <taxon>Crustacea</taxon>
        <taxon>Oligostraca</taxon>
        <taxon>Ostracoda</taxon>
        <taxon>Podocopa</taxon>
        <taxon>Podocopida</taxon>
        <taxon>Cypridocopina</taxon>
        <taxon>Cypridoidea</taxon>
        <taxon>Cyprididae</taxon>
        <taxon>Notodromas</taxon>
    </lineage>
</organism>
<evidence type="ECO:0008006" key="6">
    <source>
        <dbReference type="Google" id="ProtNLM"/>
    </source>
</evidence>
<reference evidence="4" key="1">
    <citation type="submission" date="2020-11" db="EMBL/GenBank/DDBJ databases">
        <authorList>
            <person name="Tran Van P."/>
        </authorList>
    </citation>
    <scope>NUCLEOTIDE SEQUENCE</scope>
</reference>
<dbReference type="Proteomes" id="UP000678499">
    <property type="component" value="Unassembled WGS sequence"/>
</dbReference>
<feature type="region of interest" description="Disordered" evidence="3">
    <location>
        <begin position="42"/>
        <end position="65"/>
    </location>
</feature>
<accession>A0A7R9BLW0</accession>
<evidence type="ECO:0000313" key="4">
    <source>
        <dbReference type="EMBL" id="CAD7276249.1"/>
    </source>
</evidence>
<feature type="compositionally biased region" description="Acidic residues" evidence="3">
    <location>
        <begin position="170"/>
        <end position="185"/>
    </location>
</feature>
<dbReference type="SUPFAM" id="SSF48452">
    <property type="entry name" value="TPR-like"/>
    <property type="match status" value="2"/>
</dbReference>
<dbReference type="PANTHER" id="PTHR44943:SF8">
    <property type="entry name" value="TPR REPEAT-CONTAINING PROTEIN MJ0263"/>
    <property type="match status" value="1"/>
</dbReference>
<protein>
    <recommendedName>
        <fullName evidence="6">Assembly chaperone of rpl4</fullName>
    </recommendedName>
</protein>
<dbReference type="InterPro" id="IPR019734">
    <property type="entry name" value="TPR_rpt"/>
</dbReference>
<feature type="compositionally biased region" description="Basic residues" evidence="3">
    <location>
        <begin position="1"/>
        <end position="13"/>
    </location>
</feature>
<keyword evidence="5" id="KW-1185">Reference proteome</keyword>
<dbReference type="PANTHER" id="PTHR44943">
    <property type="entry name" value="CELLULOSE SYNTHASE OPERON PROTEIN C"/>
    <property type="match status" value="1"/>
</dbReference>
<dbReference type="OrthoDB" id="1914839at2759"/>
<dbReference type="AlphaFoldDB" id="A0A7R9BLW0"/>
<dbReference type="InterPro" id="IPR051685">
    <property type="entry name" value="Ycf3/AcsC/BcsC/TPR_MFPF"/>
</dbReference>
<dbReference type="Pfam" id="PF13174">
    <property type="entry name" value="TPR_6"/>
    <property type="match status" value="1"/>
</dbReference>
<evidence type="ECO:0000256" key="1">
    <source>
        <dbReference type="ARBA" id="ARBA00022737"/>
    </source>
</evidence>
<keyword evidence="1" id="KW-0677">Repeat</keyword>
<gene>
    <name evidence="4" type="ORF">NMOB1V02_LOCUS4021</name>
</gene>
<feature type="compositionally biased region" description="Acidic residues" evidence="3">
    <location>
        <begin position="386"/>
        <end position="408"/>
    </location>
</feature>
<dbReference type="EMBL" id="CAJPEX010000582">
    <property type="protein sequence ID" value="CAG0916401.1"/>
    <property type="molecule type" value="Genomic_DNA"/>
</dbReference>